<keyword evidence="1" id="KW-1133">Transmembrane helix</keyword>
<feature type="transmembrane region" description="Helical" evidence="1">
    <location>
        <begin position="7"/>
        <end position="30"/>
    </location>
</feature>
<evidence type="ECO:0000313" key="2">
    <source>
        <dbReference type="EMBL" id="QTF76087.1"/>
    </source>
</evidence>
<dbReference type="AlphaFoldDB" id="A0A8A5LBI0"/>
<dbReference type="EMBL" id="MN072395">
    <property type="protein sequence ID" value="QTF76087.1"/>
    <property type="molecule type" value="Genomic_DNA"/>
</dbReference>
<feature type="transmembrane region" description="Helical" evidence="1">
    <location>
        <begin position="78"/>
        <end position="97"/>
    </location>
</feature>
<feature type="transmembrane region" description="Helical" evidence="1">
    <location>
        <begin position="129"/>
        <end position="148"/>
    </location>
</feature>
<evidence type="ECO:0000256" key="1">
    <source>
        <dbReference type="SAM" id="Phobius"/>
    </source>
</evidence>
<protein>
    <submittedName>
        <fullName evidence="2">NADH dehydrogenase subunit 6</fullName>
    </submittedName>
</protein>
<reference evidence="2" key="1">
    <citation type="journal article" name="Sci. Rep.">
        <title>Rearrangement and evolution of mitochondrial genomes in Thysanoptera (Insecta).</title>
        <authorList>
            <person name="Tyagi K."/>
            <person name="Chakraborty R."/>
            <person name="Cameron S.L."/>
            <person name="Sweet A.D."/>
            <person name="Chandra K."/>
            <person name="Kumar V."/>
        </authorList>
    </citation>
    <scope>NUCLEOTIDE SEQUENCE</scope>
</reference>
<name>A0A8A5LBI0_FRAVS</name>
<organism evidence="2">
    <name type="scientific">Franklinothrips vespiformis</name>
    <name type="common">Thrips</name>
    <name type="synonym">Aeolothrips vespiformis</name>
    <dbReference type="NCBI Taxonomy" id="297892"/>
    <lineage>
        <taxon>Eukaryota</taxon>
        <taxon>Metazoa</taxon>
        <taxon>Ecdysozoa</taxon>
        <taxon>Arthropoda</taxon>
        <taxon>Hexapoda</taxon>
        <taxon>Insecta</taxon>
        <taxon>Pterygota</taxon>
        <taxon>Neoptera</taxon>
        <taxon>Paraneoptera</taxon>
        <taxon>Thysanoptera</taxon>
        <taxon>Terebrantia</taxon>
        <taxon>Aeolothripoidea</taxon>
        <taxon>Aeolothripidae</taxon>
        <taxon>Franklinothrips</taxon>
    </lineage>
</organism>
<sequence length="158" mass="18227">MLIMISSYLFTISTNSMLLGIFVIIQALIYSTFVSFNMNSSWYGYILFLIMLGGILIIFMFVISISSNQILYVSFNKLFISMMFIILLLIPTILMNFSKEMTEISSLLLSENENTFLISKIFTYSYMKMTLLVILYLFLSMISIVKIAESKKGSFRSF</sequence>
<geneLocation type="mitochondrion" evidence="2"/>
<accession>A0A8A5LBI0</accession>
<feature type="transmembrane region" description="Helical" evidence="1">
    <location>
        <begin position="42"/>
        <end position="66"/>
    </location>
</feature>
<keyword evidence="1" id="KW-0472">Membrane</keyword>
<keyword evidence="1" id="KW-0812">Transmembrane</keyword>
<gene>
    <name evidence="2" type="primary">nad6</name>
</gene>
<proteinExistence type="predicted"/>
<keyword evidence="2" id="KW-0496">Mitochondrion</keyword>